<comment type="caution">
    <text evidence="20">The sequence shown here is derived from an EMBL/GenBank/DDBJ whole genome shotgun (WGS) entry which is preliminary data.</text>
</comment>
<evidence type="ECO:0000256" key="7">
    <source>
        <dbReference type="ARBA" id="ARBA00019373"/>
    </source>
</evidence>
<dbReference type="GO" id="GO:0005886">
    <property type="term" value="C:plasma membrane"/>
    <property type="evidence" value="ECO:0007669"/>
    <property type="project" value="UniProtKB-SubCell"/>
</dbReference>
<dbReference type="Proteomes" id="UP000430670">
    <property type="component" value="Unassembled WGS sequence"/>
</dbReference>
<evidence type="ECO:0000256" key="11">
    <source>
        <dbReference type="ARBA" id="ARBA00022692"/>
    </source>
</evidence>
<comment type="similarity">
    <text evidence="5 18">Belongs to the CDS family.</text>
</comment>
<protein>
    <recommendedName>
        <fullName evidence="7 18">Phosphatidate cytidylyltransferase</fullName>
        <ecNumber evidence="6 18">2.7.7.41</ecNumber>
    </recommendedName>
</protein>
<dbReference type="PANTHER" id="PTHR46382">
    <property type="entry name" value="PHOSPHATIDATE CYTIDYLYLTRANSFERASE"/>
    <property type="match status" value="1"/>
</dbReference>
<feature type="transmembrane region" description="Helical" evidence="19">
    <location>
        <begin position="6"/>
        <end position="36"/>
    </location>
</feature>
<evidence type="ECO:0000256" key="14">
    <source>
        <dbReference type="ARBA" id="ARBA00023098"/>
    </source>
</evidence>
<feature type="transmembrane region" description="Helical" evidence="19">
    <location>
        <begin position="78"/>
        <end position="96"/>
    </location>
</feature>
<comment type="subcellular location">
    <subcellularLocation>
        <location evidence="2">Cell membrane</location>
        <topology evidence="2">Multi-pass membrane protein</topology>
    </subcellularLocation>
</comment>
<feature type="transmembrane region" description="Helical" evidence="19">
    <location>
        <begin position="103"/>
        <end position="122"/>
    </location>
</feature>
<evidence type="ECO:0000256" key="1">
    <source>
        <dbReference type="ARBA" id="ARBA00001698"/>
    </source>
</evidence>
<keyword evidence="21" id="KW-1185">Reference proteome</keyword>
<keyword evidence="17" id="KW-1208">Phospholipid metabolism</keyword>
<feature type="transmembrane region" description="Helical" evidence="19">
    <location>
        <begin position="56"/>
        <end position="72"/>
    </location>
</feature>
<keyword evidence="14" id="KW-0443">Lipid metabolism</keyword>
<dbReference type="AlphaFoldDB" id="A0A6I3SGE1"/>
<evidence type="ECO:0000256" key="3">
    <source>
        <dbReference type="ARBA" id="ARBA00005119"/>
    </source>
</evidence>
<feature type="transmembrane region" description="Helical" evidence="19">
    <location>
        <begin position="196"/>
        <end position="213"/>
    </location>
</feature>
<sequence length="265" mass="28540">MLWKRVISAMIGIPLAVAIIYYGGWIMTVAVGLLALGGIYEYRQMLLQLETEPPAWISYPLVIAVVLAAHYGGQQVSWVLTAASLAMLAHLVFAYPNGKPQESAAAITGALTITWLMGHLILLRQLPAGIEAVLLTFLITWSTDTGAYFVGRALGKRPLAAKLSPKKTLEGSMGGLVAAAVVGAYLGPLWFPHIPFGLWIGVTLLISALGQFGDLAESALKRLAGVKDSGNLIPGHGGVLDRFDSILWTAPSTYYFLLFCERFLR</sequence>
<comment type="pathway">
    <text evidence="4">Lipid metabolism.</text>
</comment>
<keyword evidence="15 19" id="KW-0472">Membrane</keyword>
<evidence type="ECO:0000256" key="10">
    <source>
        <dbReference type="ARBA" id="ARBA00022679"/>
    </source>
</evidence>
<evidence type="ECO:0000256" key="17">
    <source>
        <dbReference type="ARBA" id="ARBA00023264"/>
    </source>
</evidence>
<evidence type="ECO:0000256" key="12">
    <source>
        <dbReference type="ARBA" id="ARBA00022695"/>
    </source>
</evidence>
<evidence type="ECO:0000256" key="19">
    <source>
        <dbReference type="SAM" id="Phobius"/>
    </source>
</evidence>
<dbReference type="Pfam" id="PF01148">
    <property type="entry name" value="CTP_transf_1"/>
    <property type="match status" value="1"/>
</dbReference>
<evidence type="ECO:0000256" key="2">
    <source>
        <dbReference type="ARBA" id="ARBA00004651"/>
    </source>
</evidence>
<dbReference type="EC" id="2.7.7.41" evidence="6 18"/>
<organism evidence="20 21">
    <name type="scientific">Heliobacterium mobile</name>
    <name type="common">Heliobacillus mobilis</name>
    <dbReference type="NCBI Taxonomy" id="28064"/>
    <lineage>
        <taxon>Bacteria</taxon>
        <taxon>Bacillati</taxon>
        <taxon>Bacillota</taxon>
        <taxon>Clostridia</taxon>
        <taxon>Eubacteriales</taxon>
        <taxon>Heliobacteriaceae</taxon>
        <taxon>Heliobacterium</taxon>
    </lineage>
</organism>
<evidence type="ECO:0000256" key="4">
    <source>
        <dbReference type="ARBA" id="ARBA00005189"/>
    </source>
</evidence>
<dbReference type="UniPathway" id="UPA00557">
    <property type="reaction ID" value="UER00614"/>
</dbReference>
<evidence type="ECO:0000313" key="21">
    <source>
        <dbReference type="Proteomes" id="UP000430670"/>
    </source>
</evidence>
<dbReference type="GO" id="GO:0004605">
    <property type="term" value="F:phosphatidate cytidylyltransferase activity"/>
    <property type="evidence" value="ECO:0007669"/>
    <property type="project" value="UniProtKB-EC"/>
</dbReference>
<evidence type="ECO:0000256" key="9">
    <source>
        <dbReference type="ARBA" id="ARBA00022516"/>
    </source>
</evidence>
<evidence type="ECO:0000256" key="18">
    <source>
        <dbReference type="RuleBase" id="RU003938"/>
    </source>
</evidence>
<keyword evidence="13 19" id="KW-1133">Transmembrane helix</keyword>
<reference evidence="20 21" key="1">
    <citation type="submission" date="2019-11" db="EMBL/GenBank/DDBJ databases">
        <title>Whole-genome sequence of a the green, strictly anaerobic photosynthetic bacterium Heliobacillus mobilis DSM 6151.</title>
        <authorList>
            <person name="Kyndt J.A."/>
            <person name="Meyer T.E."/>
        </authorList>
    </citation>
    <scope>NUCLEOTIDE SEQUENCE [LARGE SCALE GENOMIC DNA]</scope>
    <source>
        <strain evidence="20 21">DSM 6151</strain>
    </source>
</reference>
<proteinExistence type="inferred from homology"/>
<evidence type="ECO:0000256" key="15">
    <source>
        <dbReference type="ARBA" id="ARBA00023136"/>
    </source>
</evidence>
<evidence type="ECO:0000256" key="5">
    <source>
        <dbReference type="ARBA" id="ARBA00010185"/>
    </source>
</evidence>
<keyword evidence="10 18" id="KW-0808">Transferase</keyword>
<name>A0A6I3SGE1_HELMO</name>
<dbReference type="RefSeq" id="WP_155474891.1">
    <property type="nucleotide sequence ID" value="NZ_WNKU01000001.1"/>
</dbReference>
<evidence type="ECO:0000256" key="13">
    <source>
        <dbReference type="ARBA" id="ARBA00022989"/>
    </source>
</evidence>
<dbReference type="GO" id="GO:0016024">
    <property type="term" value="P:CDP-diacylglycerol biosynthetic process"/>
    <property type="evidence" value="ECO:0007669"/>
    <property type="project" value="UniProtKB-UniPathway"/>
</dbReference>
<keyword evidence="11 18" id="KW-0812">Transmembrane</keyword>
<dbReference type="PANTHER" id="PTHR46382:SF1">
    <property type="entry name" value="PHOSPHATIDATE CYTIDYLYLTRANSFERASE"/>
    <property type="match status" value="1"/>
</dbReference>
<dbReference type="OrthoDB" id="9799199at2"/>
<comment type="catalytic activity">
    <reaction evidence="1 18">
        <text>a 1,2-diacyl-sn-glycero-3-phosphate + CTP + H(+) = a CDP-1,2-diacyl-sn-glycerol + diphosphate</text>
        <dbReference type="Rhea" id="RHEA:16229"/>
        <dbReference type="ChEBI" id="CHEBI:15378"/>
        <dbReference type="ChEBI" id="CHEBI:33019"/>
        <dbReference type="ChEBI" id="CHEBI:37563"/>
        <dbReference type="ChEBI" id="CHEBI:58332"/>
        <dbReference type="ChEBI" id="CHEBI:58608"/>
        <dbReference type="EC" id="2.7.7.41"/>
    </reaction>
</comment>
<feature type="transmembrane region" description="Helical" evidence="19">
    <location>
        <begin position="128"/>
        <end position="150"/>
    </location>
</feature>
<evidence type="ECO:0000256" key="6">
    <source>
        <dbReference type="ARBA" id="ARBA00012487"/>
    </source>
</evidence>
<feature type="transmembrane region" description="Helical" evidence="19">
    <location>
        <begin position="171"/>
        <end position="190"/>
    </location>
</feature>
<dbReference type="InterPro" id="IPR000374">
    <property type="entry name" value="PC_trans"/>
</dbReference>
<gene>
    <name evidence="20" type="ORF">GJ688_02380</name>
</gene>
<keyword evidence="16" id="KW-0594">Phospholipid biosynthesis</keyword>
<keyword evidence="12 18" id="KW-0548">Nucleotidyltransferase</keyword>
<evidence type="ECO:0000256" key="8">
    <source>
        <dbReference type="ARBA" id="ARBA00022475"/>
    </source>
</evidence>
<comment type="pathway">
    <text evidence="3 18">Phospholipid metabolism; CDP-diacylglycerol biosynthesis; CDP-diacylglycerol from sn-glycerol 3-phosphate: step 3/3.</text>
</comment>
<accession>A0A6I3SGE1</accession>
<dbReference type="EMBL" id="WNKU01000001">
    <property type="protein sequence ID" value="MTV47831.1"/>
    <property type="molecule type" value="Genomic_DNA"/>
</dbReference>
<dbReference type="PROSITE" id="PS01315">
    <property type="entry name" value="CDS"/>
    <property type="match status" value="1"/>
</dbReference>
<keyword evidence="8" id="KW-1003">Cell membrane</keyword>
<evidence type="ECO:0000313" key="20">
    <source>
        <dbReference type="EMBL" id="MTV47831.1"/>
    </source>
</evidence>
<evidence type="ECO:0000256" key="16">
    <source>
        <dbReference type="ARBA" id="ARBA00023209"/>
    </source>
</evidence>
<keyword evidence="9" id="KW-0444">Lipid biosynthesis</keyword>